<accession>A0AC61NEA9</accession>
<sequence>MPQSLFLDTLQGKTTHRPPVWFMRQAGRVLPSYMRMREEYGFKEMMDNPELAAKVTLLPISDLGVDAAILFSDILVIPEALGMELSFEGKGPSFKTALKDVQDINNFLVESPEKLHHIYKAIDLIKEQKPNNIPLIGFCGGPLTTLCYMYQGFSQNLNFPDVLPALYRDKKNVMKVIDRITEISIEYAKNQVAHGIDAFQLFETHAGLVPTEMYKEMFLPSVKKILQTVRSLGTKTIFLPKGIGTGIDMVNYDLCDCISIDWQTSISEVRKYVGDEITLQGNFDPRILQTTPEVIDQHFKTYLDFGKKEKNWIFNLGHGLLPSIPESNVKHLVNLVKNSDWNR</sequence>
<evidence type="ECO:0000313" key="2">
    <source>
        <dbReference type="Proteomes" id="UP000826212"/>
    </source>
</evidence>
<reference evidence="1" key="1">
    <citation type="submission" date="2021-08" db="EMBL/GenBank/DDBJ databases">
        <title>Novel anaerobic bacterium isolated from sea squirt in East Sea, Republic of Korea.</title>
        <authorList>
            <person name="Nguyen T.H."/>
            <person name="Li Z."/>
            <person name="Lee Y.-J."/>
            <person name="Ko J."/>
            <person name="Kim S.-G."/>
        </authorList>
    </citation>
    <scope>NUCLEOTIDE SEQUENCE</scope>
    <source>
        <strain evidence="1">KCTC 25031</strain>
    </source>
</reference>
<dbReference type="EMBL" id="CP081303">
    <property type="protein sequence ID" value="QZE13915.1"/>
    <property type="molecule type" value="Genomic_DNA"/>
</dbReference>
<name>A0AC61NEA9_9BACT</name>
<proteinExistence type="predicted"/>
<keyword evidence="2" id="KW-1185">Reference proteome</keyword>
<evidence type="ECO:0000313" key="1">
    <source>
        <dbReference type="EMBL" id="QZE13915.1"/>
    </source>
</evidence>
<gene>
    <name evidence="1" type="primary">hemE</name>
    <name evidence="1" type="ORF">K4L44_15435</name>
</gene>
<keyword evidence="1" id="KW-0456">Lyase</keyword>
<organism evidence="1 2">
    <name type="scientific">Halosquirtibacter laminarini</name>
    <dbReference type="NCBI Taxonomy" id="3374600"/>
    <lineage>
        <taxon>Bacteria</taxon>
        <taxon>Pseudomonadati</taxon>
        <taxon>Bacteroidota</taxon>
        <taxon>Bacteroidia</taxon>
        <taxon>Marinilabiliales</taxon>
        <taxon>Prolixibacteraceae</taxon>
        <taxon>Halosquirtibacter</taxon>
    </lineage>
</organism>
<dbReference type="EC" id="4.1.1.37" evidence="1"/>
<protein>
    <submittedName>
        <fullName evidence="1">Uroporphyrinogen decarboxylase</fullName>
        <ecNumber evidence="1">4.1.1.37</ecNumber>
    </submittedName>
</protein>
<dbReference type="Proteomes" id="UP000826212">
    <property type="component" value="Chromosome"/>
</dbReference>